<evidence type="ECO:0000313" key="2">
    <source>
        <dbReference type="Proteomes" id="UP000216363"/>
    </source>
</evidence>
<accession>A0A256GHQ8</accession>
<dbReference type="AlphaFoldDB" id="A0A256GHQ8"/>
<proteinExistence type="predicted"/>
<sequence length="53" mass="5736">MPVNLENAAQAITDCQADRLCLSALARNHTRFVESLSETGDAFRRCIRLSGGG</sequence>
<protein>
    <submittedName>
        <fullName evidence="1">Uncharacterized protein</fullName>
    </submittedName>
</protein>
<dbReference type="EMBL" id="NNRN01000055">
    <property type="protein sequence ID" value="OYR26470.1"/>
    <property type="molecule type" value="Genomic_DNA"/>
</dbReference>
<comment type="caution">
    <text evidence="1">The sequence shown here is derived from an EMBL/GenBank/DDBJ whole genome shotgun (WGS) entry which is preliminary data.</text>
</comment>
<gene>
    <name evidence="1" type="ORF">CES86_3938</name>
</gene>
<evidence type="ECO:0000313" key="1">
    <source>
        <dbReference type="EMBL" id="OYR26470.1"/>
    </source>
</evidence>
<dbReference type="Proteomes" id="UP000216363">
    <property type="component" value="Unassembled WGS sequence"/>
</dbReference>
<name>A0A256GHQ8_9HYPH</name>
<organism evidence="1 2">
    <name type="scientific">Brucella lupini</name>
    <dbReference type="NCBI Taxonomy" id="255457"/>
    <lineage>
        <taxon>Bacteria</taxon>
        <taxon>Pseudomonadati</taxon>
        <taxon>Pseudomonadota</taxon>
        <taxon>Alphaproteobacteria</taxon>
        <taxon>Hyphomicrobiales</taxon>
        <taxon>Brucellaceae</taxon>
        <taxon>Brucella/Ochrobactrum group</taxon>
        <taxon>Brucella</taxon>
    </lineage>
</organism>
<reference evidence="1 2" key="1">
    <citation type="submission" date="2017-07" db="EMBL/GenBank/DDBJ databases">
        <title>Draft genome of Ochrobactrum lupini type strain LUP21.</title>
        <authorList>
            <person name="Krzyzanowska D.M."/>
            <person name="Jafra S."/>
        </authorList>
    </citation>
    <scope>NUCLEOTIDE SEQUENCE [LARGE SCALE GENOMIC DNA]</scope>
    <source>
        <strain evidence="1 2">LUP21</strain>
    </source>
</reference>